<dbReference type="Pfam" id="PF00534">
    <property type="entry name" value="Glycos_transf_1"/>
    <property type="match status" value="1"/>
</dbReference>
<feature type="domain" description="Glycosyl transferase family 1" evidence="1">
    <location>
        <begin position="216"/>
        <end position="380"/>
    </location>
</feature>
<evidence type="ECO:0000313" key="3">
    <source>
        <dbReference type="EMBL" id="TWU12636.1"/>
    </source>
</evidence>
<keyword evidence="3" id="KW-0808">Transferase</keyword>
<dbReference type="InterPro" id="IPR001296">
    <property type="entry name" value="Glyco_trans_1"/>
</dbReference>
<feature type="domain" description="Glycosyltransferase subfamily 4-like N-terminal" evidence="2">
    <location>
        <begin position="43"/>
        <end position="203"/>
    </location>
</feature>
<dbReference type="PANTHER" id="PTHR12526:SF630">
    <property type="entry name" value="GLYCOSYLTRANSFERASE"/>
    <property type="match status" value="1"/>
</dbReference>
<proteinExistence type="predicted"/>
<keyword evidence="4" id="KW-1185">Reference proteome</keyword>
<dbReference type="PANTHER" id="PTHR12526">
    <property type="entry name" value="GLYCOSYLTRANSFERASE"/>
    <property type="match status" value="1"/>
</dbReference>
<comment type="caution">
    <text evidence="3">The sequence shown here is derived from an EMBL/GenBank/DDBJ whole genome shotgun (WGS) entry which is preliminary data.</text>
</comment>
<evidence type="ECO:0000259" key="2">
    <source>
        <dbReference type="Pfam" id="PF13439"/>
    </source>
</evidence>
<reference evidence="3 4" key="1">
    <citation type="submission" date="2019-02" db="EMBL/GenBank/DDBJ databases">
        <title>Deep-cultivation of Planctomycetes and their phenomic and genomic characterization uncovers novel biology.</title>
        <authorList>
            <person name="Wiegand S."/>
            <person name="Jogler M."/>
            <person name="Boedeker C."/>
            <person name="Pinto D."/>
            <person name="Vollmers J."/>
            <person name="Rivas-Marin E."/>
            <person name="Kohn T."/>
            <person name="Peeters S.H."/>
            <person name="Heuer A."/>
            <person name="Rast P."/>
            <person name="Oberbeckmann S."/>
            <person name="Bunk B."/>
            <person name="Jeske O."/>
            <person name="Meyerdierks A."/>
            <person name="Storesund J.E."/>
            <person name="Kallscheuer N."/>
            <person name="Luecker S."/>
            <person name="Lage O.M."/>
            <person name="Pohl T."/>
            <person name="Merkel B.J."/>
            <person name="Hornburger P."/>
            <person name="Mueller R.-W."/>
            <person name="Bruemmer F."/>
            <person name="Labrenz M."/>
            <person name="Spormann A.M."/>
            <person name="Op Den Camp H."/>
            <person name="Overmann J."/>
            <person name="Amann R."/>
            <person name="Jetten M.S.M."/>
            <person name="Mascher T."/>
            <person name="Medema M.H."/>
            <person name="Devos D.P."/>
            <person name="Kaster A.-K."/>
            <person name="Ovreas L."/>
            <person name="Rohde M."/>
            <person name="Galperin M.Y."/>
            <person name="Jogler C."/>
        </authorList>
    </citation>
    <scope>NUCLEOTIDE SEQUENCE [LARGE SCALE GENOMIC DNA]</scope>
    <source>
        <strain evidence="3 4">CA54</strain>
    </source>
</reference>
<evidence type="ECO:0000259" key="1">
    <source>
        <dbReference type="Pfam" id="PF00534"/>
    </source>
</evidence>
<dbReference type="GO" id="GO:0016757">
    <property type="term" value="F:glycosyltransferase activity"/>
    <property type="evidence" value="ECO:0007669"/>
    <property type="project" value="UniProtKB-KW"/>
</dbReference>
<accession>A0A5C6BMW3</accession>
<dbReference type="EC" id="2.4.-.-" evidence="3"/>
<dbReference type="EMBL" id="SJPP01000001">
    <property type="protein sequence ID" value="TWU12636.1"/>
    <property type="molecule type" value="Genomic_DNA"/>
</dbReference>
<dbReference type="SUPFAM" id="SSF53756">
    <property type="entry name" value="UDP-Glycosyltransferase/glycogen phosphorylase"/>
    <property type="match status" value="1"/>
</dbReference>
<sequence length="422" mass="46359">MNHRAQTCRWDEMVADTVEHNPEHSEFADRRLTVAFVVHNFSVGGLERCIARLANALDRRRFRPVIICLDKNGTAAQWLERDDISVIELHKKLGNDFGVVRRLARTLRDKSVDIVHSHNWGTLVETTLARKLSGTAMHIHAERGMELDALNSSSWKRKLRGRATRWALERSDCVVAVAEAVRRQVLQRCGRLHQEILVIPNGVSRPEIDPQGPTAEEIRQQFSIPSDAVLIGSVGRLVPVKDFGLAIDAVARLAGNGRNVHLMLVGDGSELPRLTDHAAASGLADNIHLVGHREDVGNWLAAMDVYVNCSLNEGMSQSVLEAMSTGLPLVVTDVGDSGLLVGGEKAVGRVVPSGDVEAFAAALDEIILDETLRRELGQRSALRHQECYSLDGMIERYEALYETLSGAQSCVGDSIQSTEPVT</sequence>
<organism evidence="3 4">
    <name type="scientific">Symmachiella macrocystis</name>
    <dbReference type="NCBI Taxonomy" id="2527985"/>
    <lineage>
        <taxon>Bacteria</taxon>
        <taxon>Pseudomonadati</taxon>
        <taxon>Planctomycetota</taxon>
        <taxon>Planctomycetia</taxon>
        <taxon>Planctomycetales</taxon>
        <taxon>Planctomycetaceae</taxon>
        <taxon>Symmachiella</taxon>
    </lineage>
</organism>
<dbReference type="Proteomes" id="UP000320735">
    <property type="component" value="Unassembled WGS sequence"/>
</dbReference>
<protein>
    <submittedName>
        <fullName evidence="3">Putative glycosyltransferase EpsF</fullName>
        <ecNumber evidence="3">2.4.-.-</ecNumber>
    </submittedName>
</protein>
<dbReference type="Gene3D" id="3.40.50.2000">
    <property type="entry name" value="Glycogen Phosphorylase B"/>
    <property type="match status" value="2"/>
</dbReference>
<dbReference type="Pfam" id="PF13439">
    <property type="entry name" value="Glyco_transf_4"/>
    <property type="match status" value="1"/>
</dbReference>
<dbReference type="InterPro" id="IPR028098">
    <property type="entry name" value="Glyco_trans_4-like_N"/>
</dbReference>
<evidence type="ECO:0000313" key="4">
    <source>
        <dbReference type="Proteomes" id="UP000320735"/>
    </source>
</evidence>
<dbReference type="AlphaFoldDB" id="A0A5C6BMW3"/>
<gene>
    <name evidence="3" type="primary">epsF_1</name>
    <name evidence="3" type="ORF">CA54_14600</name>
</gene>
<keyword evidence="3" id="KW-0328">Glycosyltransferase</keyword>
<name>A0A5C6BMW3_9PLAN</name>